<dbReference type="PANTHER" id="PTHR30537:SF5">
    <property type="entry name" value="HTH-TYPE TRANSCRIPTIONAL ACTIVATOR TTDR-RELATED"/>
    <property type="match status" value="1"/>
</dbReference>
<evidence type="ECO:0000313" key="6">
    <source>
        <dbReference type="EMBL" id="QTH64518.1"/>
    </source>
</evidence>
<dbReference type="SUPFAM" id="SSF53850">
    <property type="entry name" value="Periplasmic binding protein-like II"/>
    <property type="match status" value="1"/>
</dbReference>
<evidence type="ECO:0000259" key="5">
    <source>
        <dbReference type="PROSITE" id="PS50931"/>
    </source>
</evidence>
<dbReference type="Gene3D" id="1.10.10.10">
    <property type="entry name" value="Winged helix-like DNA-binding domain superfamily/Winged helix DNA-binding domain"/>
    <property type="match status" value="1"/>
</dbReference>
<keyword evidence="2" id="KW-0805">Transcription regulation</keyword>
<proteinExistence type="inferred from homology"/>
<dbReference type="GO" id="GO:0003700">
    <property type="term" value="F:DNA-binding transcription factor activity"/>
    <property type="evidence" value="ECO:0007669"/>
    <property type="project" value="InterPro"/>
</dbReference>
<dbReference type="InterPro" id="IPR000847">
    <property type="entry name" value="LysR_HTH_N"/>
</dbReference>
<keyword evidence="7" id="KW-1185">Reference proteome</keyword>
<gene>
    <name evidence="6" type="ORF">J1N51_03310</name>
</gene>
<evidence type="ECO:0000256" key="1">
    <source>
        <dbReference type="ARBA" id="ARBA00009437"/>
    </source>
</evidence>
<dbReference type="Pfam" id="PF00126">
    <property type="entry name" value="HTH_1"/>
    <property type="match status" value="1"/>
</dbReference>
<evidence type="ECO:0000313" key="7">
    <source>
        <dbReference type="Proteomes" id="UP000682739"/>
    </source>
</evidence>
<dbReference type="Gene3D" id="3.40.190.290">
    <property type="match status" value="1"/>
</dbReference>
<evidence type="ECO:0000256" key="2">
    <source>
        <dbReference type="ARBA" id="ARBA00023015"/>
    </source>
</evidence>
<dbReference type="EMBL" id="CP072110">
    <property type="protein sequence ID" value="QTH64518.1"/>
    <property type="molecule type" value="Genomic_DNA"/>
</dbReference>
<keyword evidence="3" id="KW-0238">DNA-binding</keyword>
<protein>
    <submittedName>
        <fullName evidence="6">LysR family transcriptional regulator</fullName>
    </submittedName>
</protein>
<organism evidence="6 7">
    <name type="scientific">Psychrosphaera ytuae</name>
    <dbReference type="NCBI Taxonomy" id="2820710"/>
    <lineage>
        <taxon>Bacteria</taxon>
        <taxon>Pseudomonadati</taxon>
        <taxon>Pseudomonadota</taxon>
        <taxon>Gammaproteobacteria</taxon>
        <taxon>Alteromonadales</taxon>
        <taxon>Pseudoalteromonadaceae</taxon>
        <taxon>Psychrosphaera</taxon>
    </lineage>
</organism>
<feature type="domain" description="HTH lysR-type" evidence="5">
    <location>
        <begin position="1"/>
        <end position="59"/>
    </location>
</feature>
<dbReference type="Pfam" id="PF03466">
    <property type="entry name" value="LysR_substrate"/>
    <property type="match status" value="1"/>
</dbReference>
<dbReference type="InterPro" id="IPR058163">
    <property type="entry name" value="LysR-type_TF_proteobact-type"/>
</dbReference>
<dbReference type="InterPro" id="IPR036390">
    <property type="entry name" value="WH_DNA-bd_sf"/>
</dbReference>
<evidence type="ECO:0000256" key="3">
    <source>
        <dbReference type="ARBA" id="ARBA00023125"/>
    </source>
</evidence>
<dbReference type="GO" id="GO:0003677">
    <property type="term" value="F:DNA binding"/>
    <property type="evidence" value="ECO:0007669"/>
    <property type="project" value="UniProtKB-KW"/>
</dbReference>
<dbReference type="Proteomes" id="UP000682739">
    <property type="component" value="Chromosome"/>
</dbReference>
<comment type="similarity">
    <text evidence="1">Belongs to the LysR transcriptional regulatory family.</text>
</comment>
<dbReference type="CDD" id="cd08422">
    <property type="entry name" value="PBP2_CrgA_like"/>
    <property type="match status" value="1"/>
</dbReference>
<dbReference type="KEGG" id="psym:J1N51_03310"/>
<name>A0A975DCR4_9GAMM</name>
<evidence type="ECO:0000256" key="4">
    <source>
        <dbReference type="ARBA" id="ARBA00023163"/>
    </source>
</evidence>
<dbReference type="InterPro" id="IPR036388">
    <property type="entry name" value="WH-like_DNA-bd_sf"/>
</dbReference>
<dbReference type="PANTHER" id="PTHR30537">
    <property type="entry name" value="HTH-TYPE TRANSCRIPTIONAL REGULATOR"/>
    <property type="match status" value="1"/>
</dbReference>
<dbReference type="InterPro" id="IPR005119">
    <property type="entry name" value="LysR_subst-bd"/>
</dbReference>
<accession>A0A975DCR4</accession>
<dbReference type="SUPFAM" id="SSF46785">
    <property type="entry name" value="Winged helix' DNA-binding domain"/>
    <property type="match status" value="1"/>
</dbReference>
<sequence length="320" mass="35592">MDKFKGMSLFMSAVETGSFAAAAKKHATDPSNVSKAMKKLEEQLGVQLFYRSTRKLSLTAAGQKYADSVGHIVAQLQTVEDELLSDNDTPQGPLKVNLPVAYGRNYILPMLAKFKKAYPLIELDVSFNDHYVDMISEGVDVAIRSGSLADSRLVAQKLSPMSFVLCASAKQSLDLQDIFDGDQLNEEKMRALPWVQFRFRQTGRCMPIDFSYSGKHIQIKPSSTTIVDDGGAFVELCAEGVGLAMIPHFAIKSQVEAGNIKVLAKIDEFANSGVFIVYPKRQYLPKRSRAFIDFVKAELKTMGETAKTTWLDYIRHSLRE</sequence>
<dbReference type="PROSITE" id="PS50931">
    <property type="entry name" value="HTH_LYSR"/>
    <property type="match status" value="1"/>
</dbReference>
<reference evidence="6" key="1">
    <citation type="submission" date="2021-03" db="EMBL/GenBank/DDBJ databases">
        <title>Description of Psychrosphaera ytuae sp. nov. isolated from deep sea sediment of South China Sea.</title>
        <authorList>
            <person name="Zhang J."/>
            <person name="Xu X.-D."/>
        </authorList>
    </citation>
    <scope>NUCLEOTIDE SEQUENCE</scope>
    <source>
        <strain evidence="6">MTZ26</strain>
    </source>
</reference>
<dbReference type="AlphaFoldDB" id="A0A975DCR4"/>
<keyword evidence="4" id="KW-0804">Transcription</keyword>
<dbReference type="FunFam" id="1.10.10.10:FF:000001">
    <property type="entry name" value="LysR family transcriptional regulator"/>
    <property type="match status" value="1"/>
</dbReference>
<dbReference type="RefSeq" id="WP_208832572.1">
    <property type="nucleotide sequence ID" value="NZ_CP072110.1"/>
</dbReference>